<name>A0A8S5PKG8_9CAUD</name>
<evidence type="ECO:0000313" key="1">
    <source>
        <dbReference type="EMBL" id="DAE07558.1"/>
    </source>
</evidence>
<dbReference type="EMBL" id="BK015452">
    <property type="protein sequence ID" value="DAE07558.1"/>
    <property type="molecule type" value="Genomic_DNA"/>
</dbReference>
<accession>A0A8S5PKG8</accession>
<sequence>MIIYPFPEEINTNKSLTVAAMRLQEVFKVWGYDFPFGFFQELVNLYHEAYRKTDVIRVHPQAIANRVRIYPAEDTHALTVAAEKYKRHYSVVHADLAHLRVYVLED</sequence>
<proteinExistence type="predicted"/>
<protein>
    <submittedName>
        <fullName evidence="1">Uncharacterized protein</fullName>
    </submittedName>
</protein>
<reference evidence="1" key="1">
    <citation type="journal article" date="2021" name="Proc. Natl. Acad. Sci. U.S.A.">
        <title>A Catalog of Tens of Thousands of Viruses from Human Metagenomes Reveals Hidden Associations with Chronic Diseases.</title>
        <authorList>
            <person name="Tisza M.J."/>
            <person name="Buck C.B."/>
        </authorList>
    </citation>
    <scope>NUCLEOTIDE SEQUENCE</scope>
    <source>
        <strain evidence="1">CtnCN2</strain>
    </source>
</reference>
<organism evidence="1">
    <name type="scientific">Podoviridae sp. ctnCN2</name>
    <dbReference type="NCBI Taxonomy" id="2825274"/>
    <lineage>
        <taxon>Viruses</taxon>
        <taxon>Duplodnaviria</taxon>
        <taxon>Heunggongvirae</taxon>
        <taxon>Uroviricota</taxon>
        <taxon>Caudoviricetes</taxon>
    </lineage>
</organism>